<keyword evidence="14" id="KW-1185">Reference proteome</keyword>
<dbReference type="GO" id="GO:0000272">
    <property type="term" value="P:polysaccharide catabolic process"/>
    <property type="evidence" value="ECO:0007669"/>
    <property type="project" value="UniProtKB-KW"/>
</dbReference>
<evidence type="ECO:0000313" key="14">
    <source>
        <dbReference type="Proteomes" id="UP000320390"/>
    </source>
</evidence>
<dbReference type="InterPro" id="IPR017853">
    <property type="entry name" value="GH"/>
</dbReference>
<dbReference type="PANTHER" id="PTHR16631:SF17">
    <property type="entry name" value="GLUCAN ENDO-1,3-BETA-GLUCOSIDASE BTGC"/>
    <property type="match status" value="1"/>
</dbReference>
<dbReference type="PROSITE" id="PS51257">
    <property type="entry name" value="PROKAR_LIPOPROTEIN"/>
    <property type="match status" value="1"/>
</dbReference>
<evidence type="ECO:0000313" key="13">
    <source>
        <dbReference type="EMBL" id="QDV08090.1"/>
    </source>
</evidence>
<evidence type="ECO:0000256" key="7">
    <source>
        <dbReference type="ARBA" id="ARBA00023316"/>
    </source>
</evidence>
<dbReference type="GO" id="GO:0005576">
    <property type="term" value="C:extracellular region"/>
    <property type="evidence" value="ECO:0007669"/>
    <property type="project" value="TreeGrafter"/>
</dbReference>
<evidence type="ECO:0000256" key="3">
    <source>
        <dbReference type="ARBA" id="ARBA00022801"/>
    </source>
</evidence>
<feature type="signal peptide" evidence="12">
    <location>
        <begin position="1"/>
        <end position="22"/>
    </location>
</feature>
<evidence type="ECO:0000256" key="8">
    <source>
        <dbReference type="ARBA" id="ARBA00023326"/>
    </source>
</evidence>
<keyword evidence="2" id="KW-1003">Cell membrane</keyword>
<dbReference type="Gene3D" id="3.20.20.80">
    <property type="entry name" value="Glycosidases"/>
    <property type="match status" value="1"/>
</dbReference>
<dbReference type="RefSeq" id="WP_419190326.1">
    <property type="nucleotide sequence ID" value="NZ_CP036434.1"/>
</dbReference>
<keyword evidence="7" id="KW-0961">Cell wall biogenesis/degradation</keyword>
<dbReference type="PANTHER" id="PTHR16631">
    <property type="entry name" value="GLUCAN 1,3-BETA-GLUCOSIDASE"/>
    <property type="match status" value="1"/>
</dbReference>
<evidence type="ECO:0000256" key="11">
    <source>
        <dbReference type="ARBA" id="ARBA00043078"/>
    </source>
</evidence>
<organism evidence="13 14">
    <name type="scientific">Saltatorellus ferox</name>
    <dbReference type="NCBI Taxonomy" id="2528018"/>
    <lineage>
        <taxon>Bacteria</taxon>
        <taxon>Pseudomonadati</taxon>
        <taxon>Planctomycetota</taxon>
        <taxon>Planctomycetia</taxon>
        <taxon>Planctomycetia incertae sedis</taxon>
        <taxon>Saltatorellus</taxon>
    </lineage>
</organism>
<dbReference type="GO" id="GO:0005886">
    <property type="term" value="C:plasma membrane"/>
    <property type="evidence" value="ECO:0007669"/>
    <property type="project" value="UniProtKB-SubCell"/>
</dbReference>
<keyword evidence="5" id="KW-0325">Glycoprotein</keyword>
<evidence type="ECO:0000256" key="12">
    <source>
        <dbReference type="SAM" id="SignalP"/>
    </source>
</evidence>
<dbReference type="GO" id="GO:0009986">
    <property type="term" value="C:cell surface"/>
    <property type="evidence" value="ECO:0007669"/>
    <property type="project" value="TreeGrafter"/>
</dbReference>
<evidence type="ECO:0000256" key="1">
    <source>
        <dbReference type="ARBA" id="ARBA00004236"/>
    </source>
</evidence>
<keyword evidence="3" id="KW-0378">Hydrolase</keyword>
<evidence type="ECO:0000256" key="2">
    <source>
        <dbReference type="ARBA" id="ARBA00022475"/>
    </source>
</evidence>
<dbReference type="AlphaFoldDB" id="A0A518EVH4"/>
<evidence type="ECO:0000256" key="5">
    <source>
        <dbReference type="ARBA" id="ARBA00023180"/>
    </source>
</evidence>
<evidence type="ECO:0000256" key="9">
    <source>
        <dbReference type="ARBA" id="ARBA00037649"/>
    </source>
</evidence>
<protein>
    <recommendedName>
        <fullName evidence="11">Endo-1,3-beta-glucanase btgC</fullName>
    </recommendedName>
    <alternativeName>
        <fullName evidence="10">Laminarinase btgC</fullName>
    </alternativeName>
</protein>
<keyword evidence="6" id="KW-0119">Carbohydrate metabolism</keyword>
<comment type="subcellular location">
    <subcellularLocation>
        <location evidence="1">Cell membrane</location>
    </subcellularLocation>
</comment>
<sequence precursor="true">MDFLKAGIIAAALALVSCISGGGSETTPSGASPSPLESGVMAIAYSGFRAGQHPDRGQGAVNPSRAETLEDLKLLVEGGFDLIRLYDSGSNSAMVLDVIEEQRLPIQVLLGIWLDAEVSNHLGCPWLNEPIPAATLERNRLENQAGVERAIELAADHPDVVIAVSVGNEALVDWNDHMVPLDSVIEYVRQVKATVDQPVTVAENYRWWIDHGAALAAELDFIGVHSYPVWEGKGIDEGLHFTARNVDEVRAALPDSRIVVLEAGWATVAVEFGDRAGEAQQARYFRELKEWAARTRTTVFFFEAFDEPWKGDPGNAYGAEKHWGLWTVGRDPKQAMAR</sequence>
<proteinExistence type="predicted"/>
<keyword evidence="8" id="KW-0624">Polysaccharide degradation</keyword>
<dbReference type="EMBL" id="CP036434">
    <property type="protein sequence ID" value="QDV08090.1"/>
    <property type="molecule type" value="Genomic_DNA"/>
</dbReference>
<comment type="function">
    <text evidence="9">Glucanases play a role in cell expansion during growth, in cell-cell fusion during mating, and in spore release during sporulation. This enzyme may be involved in beta-glucan degradation. Active on laminarin and lichenan.</text>
</comment>
<feature type="chain" id="PRO_5022048860" description="Endo-1,3-beta-glucanase btgC" evidence="12">
    <location>
        <begin position="23"/>
        <end position="338"/>
    </location>
</feature>
<evidence type="ECO:0000256" key="4">
    <source>
        <dbReference type="ARBA" id="ARBA00023136"/>
    </source>
</evidence>
<dbReference type="GO" id="GO:0071555">
    <property type="term" value="P:cell wall organization"/>
    <property type="evidence" value="ECO:0007669"/>
    <property type="project" value="UniProtKB-KW"/>
</dbReference>
<keyword evidence="12" id="KW-0732">Signal</keyword>
<dbReference type="InterPro" id="IPR050732">
    <property type="entry name" value="Beta-glucan_modifiers"/>
</dbReference>
<evidence type="ECO:0000256" key="10">
    <source>
        <dbReference type="ARBA" id="ARBA00042373"/>
    </source>
</evidence>
<name>A0A518EVH4_9BACT</name>
<keyword evidence="4" id="KW-0472">Membrane</keyword>
<dbReference type="SUPFAM" id="SSF51445">
    <property type="entry name" value="(Trans)glycosidases"/>
    <property type="match status" value="1"/>
</dbReference>
<accession>A0A518EVH4</accession>
<dbReference type="Proteomes" id="UP000320390">
    <property type="component" value="Chromosome"/>
</dbReference>
<reference evidence="13 14" key="1">
    <citation type="submission" date="2019-02" db="EMBL/GenBank/DDBJ databases">
        <title>Deep-cultivation of Planctomycetes and their phenomic and genomic characterization uncovers novel biology.</title>
        <authorList>
            <person name="Wiegand S."/>
            <person name="Jogler M."/>
            <person name="Boedeker C."/>
            <person name="Pinto D."/>
            <person name="Vollmers J."/>
            <person name="Rivas-Marin E."/>
            <person name="Kohn T."/>
            <person name="Peeters S.H."/>
            <person name="Heuer A."/>
            <person name="Rast P."/>
            <person name="Oberbeckmann S."/>
            <person name="Bunk B."/>
            <person name="Jeske O."/>
            <person name="Meyerdierks A."/>
            <person name="Storesund J.E."/>
            <person name="Kallscheuer N."/>
            <person name="Luecker S."/>
            <person name="Lage O.M."/>
            <person name="Pohl T."/>
            <person name="Merkel B.J."/>
            <person name="Hornburger P."/>
            <person name="Mueller R.-W."/>
            <person name="Bruemmer F."/>
            <person name="Labrenz M."/>
            <person name="Spormann A.M."/>
            <person name="Op den Camp H."/>
            <person name="Overmann J."/>
            <person name="Amann R."/>
            <person name="Jetten M.S.M."/>
            <person name="Mascher T."/>
            <person name="Medema M.H."/>
            <person name="Devos D.P."/>
            <person name="Kaster A.-K."/>
            <person name="Ovreas L."/>
            <person name="Rohde M."/>
            <person name="Galperin M.Y."/>
            <person name="Jogler C."/>
        </authorList>
    </citation>
    <scope>NUCLEOTIDE SEQUENCE [LARGE SCALE GENOMIC DNA]</scope>
    <source>
        <strain evidence="13 14">Poly30</strain>
    </source>
</reference>
<dbReference type="GO" id="GO:0042973">
    <property type="term" value="F:glucan endo-1,3-beta-D-glucosidase activity"/>
    <property type="evidence" value="ECO:0007669"/>
    <property type="project" value="TreeGrafter"/>
</dbReference>
<evidence type="ECO:0000256" key="6">
    <source>
        <dbReference type="ARBA" id="ARBA00023277"/>
    </source>
</evidence>
<gene>
    <name evidence="13" type="ORF">Poly30_36260</name>
</gene>